<evidence type="ECO:0000313" key="1">
    <source>
        <dbReference type="EMBL" id="OTG09963.1"/>
    </source>
</evidence>
<proteinExistence type="predicted"/>
<gene>
    <name evidence="1" type="ORF">HannXRQ_Chr10g0282301</name>
</gene>
<sequence length="113" mass="13256">MRNCGLLSLCILKNRDNVGSLKHVVKEKPKMDELEKEISQLVSLHELKLQLKKWAKRMVLDERRRALRLRVESCRLPHMAFLGNPGTSEPWQRDVKWPFNRLVGLEFGTNHVN</sequence>
<reference evidence="2" key="1">
    <citation type="journal article" date="2017" name="Nature">
        <title>The sunflower genome provides insights into oil metabolism, flowering and Asterid evolution.</title>
        <authorList>
            <person name="Badouin H."/>
            <person name="Gouzy J."/>
            <person name="Grassa C.J."/>
            <person name="Murat F."/>
            <person name="Staton S.E."/>
            <person name="Cottret L."/>
            <person name="Lelandais-Briere C."/>
            <person name="Owens G.L."/>
            <person name="Carrere S."/>
            <person name="Mayjonade B."/>
            <person name="Legrand L."/>
            <person name="Gill N."/>
            <person name="Kane N.C."/>
            <person name="Bowers J.E."/>
            <person name="Hubner S."/>
            <person name="Bellec A."/>
            <person name="Berard A."/>
            <person name="Berges H."/>
            <person name="Blanchet N."/>
            <person name="Boniface M.C."/>
            <person name="Brunel D."/>
            <person name="Catrice O."/>
            <person name="Chaidir N."/>
            <person name="Claudel C."/>
            <person name="Donnadieu C."/>
            <person name="Faraut T."/>
            <person name="Fievet G."/>
            <person name="Helmstetter N."/>
            <person name="King M."/>
            <person name="Knapp S.J."/>
            <person name="Lai Z."/>
            <person name="Le Paslier M.C."/>
            <person name="Lippi Y."/>
            <person name="Lorenzon L."/>
            <person name="Mandel J.R."/>
            <person name="Marage G."/>
            <person name="Marchand G."/>
            <person name="Marquand E."/>
            <person name="Bret-Mestries E."/>
            <person name="Morien E."/>
            <person name="Nambeesan S."/>
            <person name="Nguyen T."/>
            <person name="Pegot-Espagnet P."/>
            <person name="Pouilly N."/>
            <person name="Raftis F."/>
            <person name="Sallet E."/>
            <person name="Schiex T."/>
            <person name="Thomas J."/>
            <person name="Vandecasteele C."/>
            <person name="Vares D."/>
            <person name="Vear F."/>
            <person name="Vautrin S."/>
            <person name="Crespi M."/>
            <person name="Mangin B."/>
            <person name="Burke J.M."/>
            <person name="Salse J."/>
            <person name="Munos S."/>
            <person name="Vincourt P."/>
            <person name="Rieseberg L.H."/>
            <person name="Langlade N.B."/>
        </authorList>
    </citation>
    <scope>NUCLEOTIDE SEQUENCE [LARGE SCALE GENOMIC DNA]</scope>
    <source>
        <strain evidence="2">cv. SF193</strain>
    </source>
</reference>
<dbReference type="PANTHER" id="PTHR43392:SF2">
    <property type="entry name" value="AAA-TYPE ATPASE FAMILY PROTEIN _ ANKYRIN REPEAT FAMILY PROTEIN"/>
    <property type="match status" value="1"/>
</dbReference>
<dbReference type="AlphaFoldDB" id="A0A251TGU9"/>
<accession>A0A251TGU9</accession>
<dbReference type="InParanoid" id="A0A251TGU9"/>
<dbReference type="PANTHER" id="PTHR43392">
    <property type="entry name" value="AAA-TYPE ATPASE FAMILY PROTEIN / ANKYRIN REPEAT FAMILY PROTEIN"/>
    <property type="match status" value="1"/>
</dbReference>
<name>A0A251TGU9_HELAN</name>
<dbReference type="Proteomes" id="UP000215914">
    <property type="component" value="Chromosome 10"/>
</dbReference>
<protein>
    <submittedName>
        <fullName evidence="1">Uncharacterized protein</fullName>
    </submittedName>
</protein>
<evidence type="ECO:0000313" key="2">
    <source>
        <dbReference type="Proteomes" id="UP000215914"/>
    </source>
</evidence>
<organism evidence="1 2">
    <name type="scientific">Helianthus annuus</name>
    <name type="common">Common sunflower</name>
    <dbReference type="NCBI Taxonomy" id="4232"/>
    <lineage>
        <taxon>Eukaryota</taxon>
        <taxon>Viridiplantae</taxon>
        <taxon>Streptophyta</taxon>
        <taxon>Embryophyta</taxon>
        <taxon>Tracheophyta</taxon>
        <taxon>Spermatophyta</taxon>
        <taxon>Magnoliopsida</taxon>
        <taxon>eudicotyledons</taxon>
        <taxon>Gunneridae</taxon>
        <taxon>Pentapetalae</taxon>
        <taxon>asterids</taxon>
        <taxon>campanulids</taxon>
        <taxon>Asterales</taxon>
        <taxon>Asteraceae</taxon>
        <taxon>Asteroideae</taxon>
        <taxon>Heliantheae alliance</taxon>
        <taxon>Heliantheae</taxon>
        <taxon>Helianthus</taxon>
    </lineage>
</organism>
<dbReference type="EMBL" id="CM007899">
    <property type="protein sequence ID" value="OTG09963.1"/>
    <property type="molecule type" value="Genomic_DNA"/>
</dbReference>
<keyword evidence="2" id="KW-1185">Reference proteome</keyword>
<dbReference type="STRING" id="4232.A0A251TGU9"/>
<dbReference type="InterPro" id="IPR050773">
    <property type="entry name" value="CbxX/CfxQ_RuBisCO_ESX"/>
</dbReference>